<reference evidence="2" key="1">
    <citation type="journal article" date="2014" name="Int. J. Syst. Evol. Microbiol.">
        <title>Complete genome sequence of Corynebacterium casei LMG S-19264T (=DSM 44701T), isolated from a smear-ripened cheese.</title>
        <authorList>
            <consortium name="US DOE Joint Genome Institute (JGI-PGF)"/>
            <person name="Walter F."/>
            <person name="Albersmeier A."/>
            <person name="Kalinowski J."/>
            <person name="Ruckert C."/>
        </authorList>
    </citation>
    <scope>NUCLEOTIDE SEQUENCE</scope>
    <source>
        <strain evidence="2">CGMCC 1.12997</strain>
    </source>
</reference>
<dbReference type="Gene3D" id="2.30.110.50">
    <property type="match status" value="1"/>
</dbReference>
<comment type="caution">
    <text evidence="2">The sequence shown here is derived from an EMBL/GenBank/DDBJ whole genome shotgun (WGS) entry which is preliminary data.</text>
</comment>
<accession>A0A917H674</accession>
<evidence type="ECO:0000259" key="1">
    <source>
        <dbReference type="Pfam" id="PF04717"/>
    </source>
</evidence>
<name>A0A917H674_9BACT</name>
<dbReference type="Proteomes" id="UP000647241">
    <property type="component" value="Unassembled WGS sequence"/>
</dbReference>
<dbReference type="InterPro" id="IPR006531">
    <property type="entry name" value="Gp5/Vgr_OB"/>
</dbReference>
<organism evidence="2 3">
    <name type="scientific">Edaphobacter dinghuensis</name>
    <dbReference type="NCBI Taxonomy" id="1560005"/>
    <lineage>
        <taxon>Bacteria</taxon>
        <taxon>Pseudomonadati</taxon>
        <taxon>Acidobacteriota</taxon>
        <taxon>Terriglobia</taxon>
        <taxon>Terriglobales</taxon>
        <taxon>Acidobacteriaceae</taxon>
        <taxon>Edaphobacter</taxon>
    </lineage>
</organism>
<dbReference type="RefSeq" id="WP_188552762.1">
    <property type="nucleotide sequence ID" value="NZ_BMGT01000001.1"/>
</dbReference>
<dbReference type="SUPFAM" id="SSF69279">
    <property type="entry name" value="Phage tail proteins"/>
    <property type="match status" value="1"/>
</dbReference>
<feature type="domain" description="Gp5/Type VI secretion system Vgr protein OB-fold" evidence="1">
    <location>
        <begin position="353"/>
        <end position="426"/>
    </location>
</feature>
<dbReference type="Pfam" id="PF05954">
    <property type="entry name" value="Phage_GPD"/>
    <property type="match status" value="1"/>
</dbReference>
<proteinExistence type="predicted"/>
<gene>
    <name evidence="2" type="ORF">GCM10011585_07290</name>
</gene>
<reference evidence="2" key="2">
    <citation type="submission" date="2020-09" db="EMBL/GenBank/DDBJ databases">
        <authorList>
            <person name="Sun Q."/>
            <person name="Zhou Y."/>
        </authorList>
    </citation>
    <scope>NUCLEOTIDE SEQUENCE</scope>
    <source>
        <strain evidence="2">CGMCC 1.12997</strain>
    </source>
</reference>
<dbReference type="AlphaFoldDB" id="A0A917H674"/>
<evidence type="ECO:0000313" key="3">
    <source>
        <dbReference type="Proteomes" id="UP000647241"/>
    </source>
</evidence>
<dbReference type="Gene3D" id="3.55.50.10">
    <property type="entry name" value="Baseplate protein-like domains"/>
    <property type="match status" value="1"/>
</dbReference>
<keyword evidence="3" id="KW-1185">Reference proteome</keyword>
<dbReference type="InterPro" id="IPR037026">
    <property type="entry name" value="Vgr_OB-fold_dom_sf"/>
</dbReference>
<dbReference type="EMBL" id="BMGT01000001">
    <property type="protein sequence ID" value="GGG67901.1"/>
    <property type="molecule type" value="Genomic_DNA"/>
</dbReference>
<dbReference type="SUPFAM" id="SSF69349">
    <property type="entry name" value="Phage fibre proteins"/>
    <property type="match status" value="1"/>
</dbReference>
<protein>
    <recommendedName>
        <fullName evidence="1">Gp5/Type VI secretion system Vgr protein OB-fold domain-containing protein</fullName>
    </recommendedName>
</protein>
<sequence>MAQASVVIGSNEILGTLWSVIEVHQILNQHWHCSITLRNTLDARPNVENLLGQPLKISTSTVESGENVIFSGTVVESRLIYEVTGSYGAVIEAFSDSWKLDQAERQAYFKKESTQQVASTILSNNGLSLTGSIPSQPEMSYVQWEETDYRFLLRLVDGSEAWLRPSLESPGIEVQTAFQSGPTLEWRQGEFGLLEWQTNGQLRPLLYEGTHYDALPMKTQSYNGVKSDAVFYGGAAEKMVAAVKQQGANLPPASVSDRNRAITLDHYHDLLQKESRRALASSVTCNGVSREPRVCAGGTVTVAGLSEVDATYGVVECVHRWTPKGYENHFKATPAQRWSNPERLERPNLDGLYPARVIANHDPHNQGRIRIQYYWQDKSESTWVRLISAHAGADRGILFLPEVGDEVAIAFEEGDVERPYILGSLWTGVQQPPSAGYWSAGEVNGSEFADNNLKRIVTKSGHRITLADNPGQETITLATPKNVRITMTEKANETGRPAIVFESQGDILFSAPQGRIHFRSATRSHETG</sequence>
<evidence type="ECO:0000313" key="2">
    <source>
        <dbReference type="EMBL" id="GGG67901.1"/>
    </source>
</evidence>
<dbReference type="SUPFAM" id="SSF69255">
    <property type="entry name" value="gp5 N-terminal domain-like"/>
    <property type="match status" value="1"/>
</dbReference>
<dbReference type="Pfam" id="PF04717">
    <property type="entry name" value="Phage_base_V"/>
    <property type="match status" value="1"/>
</dbReference>
<dbReference type="Gene3D" id="2.40.50.230">
    <property type="entry name" value="Gp5 N-terminal domain"/>
    <property type="match status" value="1"/>
</dbReference>